<feature type="domain" description="HTH cro/C1-type" evidence="4">
    <location>
        <begin position="74"/>
        <end position="127"/>
    </location>
</feature>
<name>A0ABX1NNP7_9RHOO</name>
<evidence type="ECO:0000259" key="4">
    <source>
        <dbReference type="PROSITE" id="PS50943"/>
    </source>
</evidence>
<gene>
    <name evidence="5" type="ORF">GPA27_26780</name>
</gene>
<dbReference type="Gene3D" id="3.10.20.860">
    <property type="match status" value="1"/>
</dbReference>
<dbReference type="Proteomes" id="UP000634522">
    <property type="component" value="Unassembled WGS sequence"/>
</dbReference>
<dbReference type="SUPFAM" id="SSF47413">
    <property type="entry name" value="lambda repressor-like DNA-binding domains"/>
    <property type="match status" value="1"/>
</dbReference>
<sequence length="133" mass="14486">MKCPVCGAAELIHDTRDLPYTHKGETTTIAAVTGDFCPACAESVLDAAESDRVMREMRAFSKQVNAAIVDPSFIASVRKKLALDQREAAEIFGGGINAFSRYENGKTKPPLALVKLLKVLDRHPDLLNEVRTA</sequence>
<dbReference type="InterPro" id="IPR052359">
    <property type="entry name" value="HTH-type_reg/antitoxin"/>
</dbReference>
<dbReference type="InterPro" id="IPR001387">
    <property type="entry name" value="Cro/C1-type_HTH"/>
</dbReference>
<dbReference type="InterPro" id="IPR032758">
    <property type="entry name" value="MqsA/HigA-2"/>
</dbReference>
<dbReference type="SMART" id="SM00530">
    <property type="entry name" value="HTH_XRE"/>
    <property type="match status" value="1"/>
</dbReference>
<evidence type="ECO:0000313" key="6">
    <source>
        <dbReference type="Proteomes" id="UP000634522"/>
    </source>
</evidence>
<dbReference type="PANTHER" id="PTHR36511:SF4">
    <property type="entry name" value="ANTITOXIN MQSA"/>
    <property type="match status" value="1"/>
</dbReference>
<dbReference type="EMBL" id="WTVS01000117">
    <property type="protein sequence ID" value="NMG00983.1"/>
    <property type="molecule type" value="Genomic_DNA"/>
</dbReference>
<proteinExistence type="predicted"/>
<dbReference type="InterPro" id="IPR010982">
    <property type="entry name" value="Lambda_DNA-bd_dom_sf"/>
</dbReference>
<keyword evidence="3" id="KW-0804">Transcription</keyword>
<dbReference type="Pfam" id="PF15731">
    <property type="entry name" value="MqsA_antitoxin"/>
    <property type="match status" value="1"/>
</dbReference>
<keyword evidence="1" id="KW-0805">Transcription regulation</keyword>
<dbReference type="NCBIfam" id="TIGR03831">
    <property type="entry name" value="YgiT_finger"/>
    <property type="match status" value="1"/>
</dbReference>
<dbReference type="Gene3D" id="1.10.260.40">
    <property type="entry name" value="lambda repressor-like DNA-binding domains"/>
    <property type="match status" value="1"/>
</dbReference>
<reference evidence="5 6" key="1">
    <citation type="submission" date="2019-12" db="EMBL/GenBank/DDBJ databases">
        <title>Comparative genomics gives insights into the taxonomy of the Azoarcus-Aromatoleum group and reveals separate origins of nif in the plant-associated Azoarcus and non-plant-associated Aromatoleum sub-groups.</title>
        <authorList>
            <person name="Lafos M."/>
            <person name="Maluk M."/>
            <person name="Batista M."/>
            <person name="Junghare M."/>
            <person name="Carmona M."/>
            <person name="Faoro H."/>
            <person name="Cruz L.M."/>
            <person name="Battistoni F."/>
            <person name="De Souza E."/>
            <person name="Pedrosa F."/>
            <person name="Chen W.-M."/>
            <person name="Poole P.S."/>
            <person name="Dixon R.A."/>
            <person name="James E.K."/>
        </authorList>
    </citation>
    <scope>NUCLEOTIDE SEQUENCE [LARGE SCALE GENOMIC DNA]</scope>
    <source>
        <strain evidence="5 6">T</strain>
    </source>
</reference>
<dbReference type="InterPro" id="IPR022452">
    <property type="entry name" value="MqsA"/>
</dbReference>
<dbReference type="PANTHER" id="PTHR36511">
    <property type="entry name" value="MERR FAMILY BACTERIAL REGULATORY PROTEIN"/>
    <property type="match status" value="1"/>
</dbReference>
<protein>
    <submittedName>
        <fullName evidence="5">YgiT-type zinc finger protein</fullName>
    </submittedName>
</protein>
<dbReference type="PROSITE" id="PS50943">
    <property type="entry name" value="HTH_CROC1"/>
    <property type="match status" value="1"/>
</dbReference>
<evidence type="ECO:0000313" key="5">
    <source>
        <dbReference type="EMBL" id="NMG00983.1"/>
    </source>
</evidence>
<keyword evidence="2" id="KW-0238">DNA-binding</keyword>
<dbReference type="CDD" id="cd12870">
    <property type="entry name" value="MqsA"/>
    <property type="match status" value="1"/>
</dbReference>
<keyword evidence="6" id="KW-1185">Reference proteome</keyword>
<evidence type="ECO:0000256" key="2">
    <source>
        <dbReference type="ARBA" id="ARBA00023125"/>
    </source>
</evidence>
<dbReference type="NCBIfam" id="TIGR03830">
    <property type="entry name" value="CxxCG_CxxCG_HTH"/>
    <property type="match status" value="1"/>
</dbReference>
<evidence type="ECO:0000256" key="1">
    <source>
        <dbReference type="ARBA" id="ARBA00023015"/>
    </source>
</evidence>
<evidence type="ECO:0000256" key="3">
    <source>
        <dbReference type="ARBA" id="ARBA00023163"/>
    </source>
</evidence>
<comment type="caution">
    <text evidence="5">The sequence shown here is derived from an EMBL/GenBank/DDBJ whole genome shotgun (WGS) entry which is preliminary data.</text>
</comment>
<dbReference type="RefSeq" id="WP_169143483.1">
    <property type="nucleotide sequence ID" value="NZ_WTVS01000117.1"/>
</dbReference>
<dbReference type="CDD" id="cd00093">
    <property type="entry name" value="HTH_XRE"/>
    <property type="match status" value="1"/>
</dbReference>
<dbReference type="InterPro" id="IPR022453">
    <property type="entry name" value="Znf_MqsA-type"/>
</dbReference>
<accession>A0ABX1NNP7</accession>
<organism evidence="5 6">
    <name type="scientific">Aromatoleum toluolicum</name>
    <dbReference type="NCBI Taxonomy" id="90060"/>
    <lineage>
        <taxon>Bacteria</taxon>
        <taxon>Pseudomonadati</taxon>
        <taxon>Pseudomonadota</taxon>
        <taxon>Betaproteobacteria</taxon>
        <taxon>Rhodocyclales</taxon>
        <taxon>Rhodocyclaceae</taxon>
        <taxon>Aromatoleum</taxon>
    </lineage>
</organism>